<evidence type="ECO:0000313" key="2">
    <source>
        <dbReference type="EMBL" id="MCP2364292.1"/>
    </source>
</evidence>
<reference evidence="2" key="1">
    <citation type="submission" date="2022-06" db="EMBL/GenBank/DDBJ databases">
        <title>Sequencing the genomes of 1000 actinobacteria strains.</title>
        <authorList>
            <person name="Klenk H.-P."/>
        </authorList>
    </citation>
    <scope>NUCLEOTIDE SEQUENCE</scope>
    <source>
        <strain evidence="2">DSM 46694</strain>
    </source>
</reference>
<gene>
    <name evidence="2" type="ORF">HD597_011312</name>
</gene>
<dbReference type="RefSeq" id="WP_253756612.1">
    <property type="nucleotide sequence ID" value="NZ_BAABKA010000012.1"/>
</dbReference>
<dbReference type="Proteomes" id="UP001139648">
    <property type="component" value="Unassembled WGS sequence"/>
</dbReference>
<proteinExistence type="predicted"/>
<evidence type="ECO:0000256" key="1">
    <source>
        <dbReference type="SAM" id="MobiDB-lite"/>
    </source>
</evidence>
<organism evidence="2 3">
    <name type="scientific">Nonomuraea thailandensis</name>
    <dbReference type="NCBI Taxonomy" id="1188745"/>
    <lineage>
        <taxon>Bacteria</taxon>
        <taxon>Bacillati</taxon>
        <taxon>Actinomycetota</taxon>
        <taxon>Actinomycetes</taxon>
        <taxon>Streptosporangiales</taxon>
        <taxon>Streptosporangiaceae</taxon>
        <taxon>Nonomuraea</taxon>
    </lineage>
</organism>
<accession>A0A9X2GUZ1</accession>
<evidence type="ECO:0000313" key="3">
    <source>
        <dbReference type="Proteomes" id="UP001139648"/>
    </source>
</evidence>
<dbReference type="AlphaFoldDB" id="A0A9X2GUZ1"/>
<protein>
    <submittedName>
        <fullName evidence="2">Uncharacterized protein</fullName>
    </submittedName>
</protein>
<comment type="caution">
    <text evidence="2">The sequence shown here is derived from an EMBL/GenBank/DDBJ whole genome shotgun (WGS) entry which is preliminary data.</text>
</comment>
<keyword evidence="3" id="KW-1185">Reference proteome</keyword>
<feature type="region of interest" description="Disordered" evidence="1">
    <location>
        <begin position="119"/>
        <end position="147"/>
    </location>
</feature>
<dbReference type="EMBL" id="JAMZEB010000002">
    <property type="protein sequence ID" value="MCP2364292.1"/>
    <property type="molecule type" value="Genomic_DNA"/>
</dbReference>
<sequence length="147" mass="16160">MDVGVTGYVRPRTLLLRWEDGEFAGLEIRARRASLETFFRFAPILDAGIDVSNPKGREEFLGLALEFGTYLVSWNVQDEDGHGNKTPVPCTPEEFVASDPRFFREVLDQWAEAIAGVPVPLDSRSPGGEPFPEASLPVEPLSPSLAS</sequence>
<name>A0A9X2GUZ1_9ACTN</name>